<keyword evidence="5" id="KW-1185">Reference proteome</keyword>
<dbReference type="InterPro" id="IPR002928">
    <property type="entry name" value="Myosin_tail"/>
</dbReference>
<evidence type="ECO:0000256" key="2">
    <source>
        <dbReference type="SAM" id="MobiDB-lite"/>
    </source>
</evidence>
<organism evidence="4 5">
    <name type="scientific">Anguilla anguilla</name>
    <name type="common">European freshwater eel</name>
    <name type="synonym">Muraena anguilla</name>
    <dbReference type="NCBI Taxonomy" id="7936"/>
    <lineage>
        <taxon>Eukaryota</taxon>
        <taxon>Metazoa</taxon>
        <taxon>Chordata</taxon>
        <taxon>Craniata</taxon>
        <taxon>Vertebrata</taxon>
        <taxon>Euteleostomi</taxon>
        <taxon>Actinopterygii</taxon>
        <taxon>Neopterygii</taxon>
        <taxon>Teleostei</taxon>
        <taxon>Anguilliformes</taxon>
        <taxon>Anguillidae</taxon>
        <taxon>Anguilla</taxon>
    </lineage>
</organism>
<proteinExistence type="predicted"/>
<dbReference type="Gene3D" id="6.10.250.2420">
    <property type="match status" value="1"/>
</dbReference>
<reference evidence="4" key="1">
    <citation type="submission" date="2021-01" db="EMBL/GenBank/DDBJ databases">
        <title>A chromosome-scale assembly of European eel, Anguilla anguilla.</title>
        <authorList>
            <person name="Henkel C."/>
            <person name="Jong-Raadsen S.A."/>
            <person name="Dufour S."/>
            <person name="Weltzien F.-A."/>
            <person name="Palstra A.P."/>
            <person name="Pelster B."/>
            <person name="Spaink H.P."/>
            <person name="Van Den Thillart G.E."/>
            <person name="Jansen H."/>
            <person name="Zahm M."/>
            <person name="Klopp C."/>
            <person name="Cedric C."/>
            <person name="Louis A."/>
            <person name="Berthelot C."/>
            <person name="Parey E."/>
            <person name="Roest Crollius H."/>
            <person name="Montfort J."/>
            <person name="Robinson-Rechavi M."/>
            <person name="Bucao C."/>
            <person name="Bouchez O."/>
            <person name="Gislard M."/>
            <person name="Lluch J."/>
            <person name="Milhes M."/>
            <person name="Lampietro C."/>
            <person name="Lopez Roques C."/>
            <person name="Donnadieu C."/>
            <person name="Braasch I."/>
            <person name="Desvignes T."/>
            <person name="Postlethwait J."/>
            <person name="Bobe J."/>
            <person name="Guiguen Y."/>
            <person name="Dirks R."/>
        </authorList>
    </citation>
    <scope>NUCLEOTIDE SEQUENCE</scope>
    <source>
        <strain evidence="4">Tag_6206</strain>
        <tissue evidence="4">Liver</tissue>
    </source>
</reference>
<dbReference type="GO" id="GO:0016459">
    <property type="term" value="C:myosin complex"/>
    <property type="evidence" value="ECO:0007669"/>
    <property type="project" value="InterPro"/>
</dbReference>
<feature type="region of interest" description="Disordered" evidence="2">
    <location>
        <begin position="1"/>
        <end position="114"/>
    </location>
</feature>
<protein>
    <recommendedName>
        <fullName evidence="3">Myosin tail domain-containing protein</fullName>
    </recommendedName>
</protein>
<evidence type="ECO:0000313" key="4">
    <source>
        <dbReference type="EMBL" id="KAG5832078.1"/>
    </source>
</evidence>
<evidence type="ECO:0000313" key="5">
    <source>
        <dbReference type="Proteomes" id="UP001044222"/>
    </source>
</evidence>
<dbReference type="Pfam" id="PF01576">
    <property type="entry name" value="Myosin_tail_1"/>
    <property type="match status" value="1"/>
</dbReference>
<dbReference type="AlphaFoldDB" id="A0A9D3RJ16"/>
<gene>
    <name evidence="4" type="ORF">ANANG_G00287300</name>
</gene>
<dbReference type="EMBL" id="JAFIRN010000017">
    <property type="protein sequence ID" value="KAG5832078.1"/>
    <property type="molecule type" value="Genomic_DNA"/>
</dbReference>
<evidence type="ECO:0000256" key="1">
    <source>
        <dbReference type="ARBA" id="ARBA00023054"/>
    </source>
</evidence>
<keyword evidence="1" id="KW-0175">Coiled coil</keyword>
<feature type="domain" description="Myosin tail" evidence="3">
    <location>
        <begin position="31"/>
        <end position="65"/>
    </location>
</feature>
<dbReference type="Proteomes" id="UP001044222">
    <property type="component" value="Chromosome 17"/>
</dbReference>
<evidence type="ECO:0000259" key="3">
    <source>
        <dbReference type="Pfam" id="PF01576"/>
    </source>
</evidence>
<name>A0A9D3RJ16_ANGAN</name>
<sequence>MKISGSPTDGEGQLQDEAAEEAAGGGRGGGHRANANRRKLQRELEDATEASEGLSREVNTLKTRLRRGGPITFSSSRSGRRQLQIEGASLDLSDDDADSSKAGDANDTLAPQPE</sequence>
<accession>A0A9D3RJ16</accession>
<comment type="caution">
    <text evidence="4">The sequence shown here is derived from an EMBL/GenBank/DDBJ whole genome shotgun (WGS) entry which is preliminary data.</text>
</comment>